<organism evidence="2 3">
    <name type="scientific">Saliniradius amylolyticus</name>
    <dbReference type="NCBI Taxonomy" id="2183582"/>
    <lineage>
        <taxon>Bacteria</taxon>
        <taxon>Pseudomonadati</taxon>
        <taxon>Pseudomonadota</taxon>
        <taxon>Gammaproteobacteria</taxon>
        <taxon>Alteromonadales</taxon>
        <taxon>Alteromonadaceae</taxon>
        <taxon>Saliniradius</taxon>
    </lineage>
</organism>
<feature type="transmembrane region" description="Helical" evidence="1">
    <location>
        <begin position="197"/>
        <end position="220"/>
    </location>
</feature>
<evidence type="ECO:0000313" key="3">
    <source>
        <dbReference type="Proteomes" id="UP000245728"/>
    </source>
</evidence>
<feature type="transmembrane region" description="Helical" evidence="1">
    <location>
        <begin position="127"/>
        <end position="149"/>
    </location>
</feature>
<dbReference type="AlphaFoldDB" id="A0A2S2E0R5"/>
<gene>
    <name evidence="2" type="ORF">HMF8227_00749</name>
</gene>
<dbReference type="OrthoDB" id="5759643at2"/>
<feature type="transmembrane region" description="Helical" evidence="1">
    <location>
        <begin position="102"/>
        <end position="121"/>
    </location>
</feature>
<feature type="transmembrane region" description="Helical" evidence="1">
    <location>
        <begin position="322"/>
        <end position="346"/>
    </location>
</feature>
<keyword evidence="3" id="KW-1185">Reference proteome</keyword>
<keyword evidence="1" id="KW-0812">Transmembrane</keyword>
<reference evidence="2 3" key="1">
    <citation type="submission" date="2018-05" db="EMBL/GenBank/DDBJ databases">
        <title>Salinimonas sp. HMF8227 Genome sequencing and assembly.</title>
        <authorList>
            <person name="Kang H."/>
            <person name="Kang J."/>
            <person name="Cha I."/>
            <person name="Kim H."/>
            <person name="Joh K."/>
        </authorList>
    </citation>
    <scope>NUCLEOTIDE SEQUENCE [LARGE SCALE GENOMIC DNA]</scope>
    <source>
        <strain evidence="2 3">HMF8227</strain>
    </source>
</reference>
<dbReference type="EMBL" id="CP029347">
    <property type="protein sequence ID" value="AWL11245.1"/>
    <property type="molecule type" value="Genomic_DNA"/>
</dbReference>
<feature type="transmembrane region" description="Helical" evidence="1">
    <location>
        <begin position="232"/>
        <end position="252"/>
    </location>
</feature>
<feature type="transmembrane region" description="Helical" evidence="1">
    <location>
        <begin position="161"/>
        <end position="185"/>
    </location>
</feature>
<name>A0A2S2E0R5_9ALTE</name>
<dbReference type="KEGG" id="salh:HMF8227_00749"/>
<feature type="transmembrane region" description="Helical" evidence="1">
    <location>
        <begin position="20"/>
        <end position="42"/>
    </location>
</feature>
<evidence type="ECO:0000313" key="2">
    <source>
        <dbReference type="EMBL" id="AWL11245.1"/>
    </source>
</evidence>
<keyword evidence="1" id="KW-1133">Transmembrane helix</keyword>
<proteinExistence type="predicted"/>
<accession>A0A2S2E0R5</accession>
<feature type="transmembrane region" description="Helical" evidence="1">
    <location>
        <begin position="72"/>
        <end position="90"/>
    </location>
</feature>
<protein>
    <submittedName>
        <fullName evidence="2">Uncharacterized protein</fullName>
    </submittedName>
</protein>
<dbReference type="Proteomes" id="UP000245728">
    <property type="component" value="Chromosome"/>
</dbReference>
<feature type="transmembrane region" description="Helical" evidence="1">
    <location>
        <begin position="358"/>
        <end position="376"/>
    </location>
</feature>
<dbReference type="RefSeq" id="WP_109338909.1">
    <property type="nucleotide sequence ID" value="NZ_CP029347.1"/>
</dbReference>
<keyword evidence="1" id="KW-0472">Membrane</keyword>
<evidence type="ECO:0000256" key="1">
    <source>
        <dbReference type="SAM" id="Phobius"/>
    </source>
</evidence>
<sequence length="404" mass="44473">MSSSTFFSDPRRSFQERGLVLIWALTLLVDTINGALVLNLGLPSMLSPAYKLGAMFLSLLFLAHYAPKVMAYNSAFILIVCCWALSRLWFGDSSGLFFSLQELFKAYLFFLAFSITSVMRTTSAKTIQLVVAGYLLVLLANVAASYTGVGQFSYGSYGATGFFVGGNVVSGIIVVCASWVIYNAYTKSTFRFLTTTLFFLLLALIMGTKGGILGVLLVGMLTMCFRLNAKSILLFAFLFSVSLGGLLLAWDWLTDTPIYARLVFFYEQGGISRALLSGREEKFAIIFPTLLSGGWQDWVWGLDFEKLSALSETRIELDFADMAIYFGFAITGFIYTSYLAVFLTLTRIKHKAFRAPPIIAFLLLLALGSVAGHVSFNGVITPIWGIFMGLALSSCLNAHDVHRD</sequence>